<evidence type="ECO:0000313" key="2">
    <source>
        <dbReference type="EMBL" id="HGF99934.1"/>
    </source>
</evidence>
<keyword evidence="1" id="KW-0812">Transmembrane</keyword>
<protein>
    <submittedName>
        <fullName evidence="2">Uncharacterized protein</fullName>
    </submittedName>
</protein>
<dbReference type="EMBL" id="DSPX01000043">
    <property type="protein sequence ID" value="HGF99934.1"/>
    <property type="molecule type" value="Genomic_DNA"/>
</dbReference>
<feature type="transmembrane region" description="Helical" evidence="1">
    <location>
        <begin position="376"/>
        <end position="398"/>
    </location>
</feature>
<keyword evidence="1" id="KW-0472">Membrane</keyword>
<feature type="transmembrane region" description="Helical" evidence="1">
    <location>
        <begin position="12"/>
        <end position="35"/>
    </location>
</feature>
<evidence type="ECO:0000256" key="1">
    <source>
        <dbReference type="SAM" id="Phobius"/>
    </source>
</evidence>
<dbReference type="AlphaFoldDB" id="A0A7C3VR32"/>
<organism evidence="2">
    <name type="scientific">Planktothricoides sp. SpSt-374</name>
    <dbReference type="NCBI Taxonomy" id="2282167"/>
    <lineage>
        <taxon>Bacteria</taxon>
        <taxon>Bacillati</taxon>
        <taxon>Cyanobacteriota</taxon>
        <taxon>Cyanophyceae</taxon>
        <taxon>Oscillatoriophycideae</taxon>
        <taxon>Oscillatoriales</taxon>
        <taxon>Oscillatoriaceae</taxon>
        <taxon>Planktothricoides</taxon>
    </lineage>
</organism>
<proteinExistence type="predicted"/>
<sequence length="636" mass="74086">MSSGTYRKSGRSFWLLWLARLMAIVSLANLVVVVFDLSYLKLRDFYLLVDLQWRQMKNTDQKQYIKKVDDLKNALGEEQKSLDSPEVRALLGELRQLSVNIFNAHNPFRMTDEYGALAELKKRMVEHMGAPDVKTAFNQFWSPEYLAAKTWRQELEFFDTNIRFLFNFYEPHLFYDPIKGIEPYRTTQKYLRKVDELRAAVKVKGLAAPEVDKLLADLRSRSQELVEDNPFETANKSGTLEEIKYQIRRHIYSRDPETKPKLSPILAVPLDYIAPELLWANTSAKDAFDIFWTRENFQSNGWQKELEFFDKDLRFLLQTNYFRHLGTDSRPLDRFWLLDLPWTGIFLGEFILFYWWVRRRESLKLSEAIVVRWYDIFLGIPFFVFREILPQLVLLRVVSVVMRLDRAKFPDMEGIRAKISLGFVGSFAEEMTTTVVVRVIDQVQELVEKGELAKSLLQPAPKEKKAYIDINETNEIQAIGNRLLQIAVCHVLPNIQPELEAYLRYQIEAAMKKSTLYQRIQKLPGLGRFPDQVASGLVTQVTKMITESPQNAYQASKNAEPDPIAVELSQRLANKFSAALSSELQREHTIDELQSLVYDLLEEIKINYVKRLSQDEIEQILLDVEANKQQARLTGR</sequence>
<comment type="caution">
    <text evidence="2">The sequence shown here is derived from an EMBL/GenBank/DDBJ whole genome shotgun (WGS) entry which is preliminary data.</text>
</comment>
<name>A0A7C3VR32_9CYAN</name>
<reference evidence="2" key="1">
    <citation type="journal article" date="2020" name="mSystems">
        <title>Genome- and Community-Level Interaction Insights into Carbon Utilization and Element Cycling Functions of Hydrothermarchaeota in Hydrothermal Sediment.</title>
        <authorList>
            <person name="Zhou Z."/>
            <person name="Liu Y."/>
            <person name="Xu W."/>
            <person name="Pan J."/>
            <person name="Luo Z.H."/>
            <person name="Li M."/>
        </authorList>
    </citation>
    <scope>NUCLEOTIDE SEQUENCE [LARGE SCALE GENOMIC DNA]</scope>
    <source>
        <strain evidence="2">SpSt-374</strain>
    </source>
</reference>
<accession>A0A7C3VR32</accession>
<keyword evidence="1" id="KW-1133">Transmembrane helix</keyword>
<feature type="transmembrane region" description="Helical" evidence="1">
    <location>
        <begin position="335"/>
        <end position="356"/>
    </location>
</feature>
<gene>
    <name evidence="2" type="ORF">ENR15_04535</name>
</gene>